<reference evidence="2" key="1">
    <citation type="submission" date="2020-08" db="EMBL/GenBank/DDBJ databases">
        <title>Genome sequencing and assembly of the red palm weevil Rhynchophorus ferrugineus.</title>
        <authorList>
            <person name="Dias G.B."/>
            <person name="Bergman C.M."/>
            <person name="Manee M."/>
        </authorList>
    </citation>
    <scope>NUCLEOTIDE SEQUENCE</scope>
    <source>
        <strain evidence="2">AA-2017</strain>
        <tissue evidence="2">Whole larva</tissue>
    </source>
</reference>
<evidence type="ECO:0000313" key="3">
    <source>
        <dbReference type="Proteomes" id="UP000625711"/>
    </source>
</evidence>
<organism evidence="2 3">
    <name type="scientific">Rhynchophorus ferrugineus</name>
    <name type="common">Red palm weevil</name>
    <name type="synonym">Curculio ferrugineus</name>
    <dbReference type="NCBI Taxonomy" id="354439"/>
    <lineage>
        <taxon>Eukaryota</taxon>
        <taxon>Metazoa</taxon>
        <taxon>Ecdysozoa</taxon>
        <taxon>Arthropoda</taxon>
        <taxon>Hexapoda</taxon>
        <taxon>Insecta</taxon>
        <taxon>Pterygota</taxon>
        <taxon>Neoptera</taxon>
        <taxon>Endopterygota</taxon>
        <taxon>Coleoptera</taxon>
        <taxon>Polyphaga</taxon>
        <taxon>Cucujiformia</taxon>
        <taxon>Curculionidae</taxon>
        <taxon>Dryophthorinae</taxon>
        <taxon>Rhynchophorus</taxon>
    </lineage>
</organism>
<name>A0A834I498_RHYFE</name>
<dbReference type="AlphaFoldDB" id="A0A834I498"/>
<comment type="caution">
    <text evidence="2">The sequence shown here is derived from an EMBL/GenBank/DDBJ whole genome shotgun (WGS) entry which is preliminary data.</text>
</comment>
<dbReference type="Proteomes" id="UP000625711">
    <property type="component" value="Unassembled WGS sequence"/>
</dbReference>
<feature type="compositionally biased region" description="Basic and acidic residues" evidence="1">
    <location>
        <begin position="20"/>
        <end position="29"/>
    </location>
</feature>
<sequence length="82" mass="8783">MNGESGERETGDGSSGVRGAVEDEEKKANGTDAGNCTRFHFARKKSGFSMATKTFLFAKMPGFRLKELLLFCGGVLGELSLC</sequence>
<evidence type="ECO:0000256" key="1">
    <source>
        <dbReference type="SAM" id="MobiDB-lite"/>
    </source>
</evidence>
<gene>
    <name evidence="2" type="ORF">GWI33_014913</name>
</gene>
<keyword evidence="3" id="KW-1185">Reference proteome</keyword>
<proteinExistence type="predicted"/>
<evidence type="ECO:0000313" key="2">
    <source>
        <dbReference type="EMBL" id="KAF7272287.1"/>
    </source>
</evidence>
<dbReference type="EMBL" id="JAACXV010013789">
    <property type="protein sequence ID" value="KAF7272287.1"/>
    <property type="molecule type" value="Genomic_DNA"/>
</dbReference>
<feature type="region of interest" description="Disordered" evidence="1">
    <location>
        <begin position="1"/>
        <end position="35"/>
    </location>
</feature>
<feature type="compositionally biased region" description="Basic and acidic residues" evidence="1">
    <location>
        <begin position="1"/>
        <end position="11"/>
    </location>
</feature>
<accession>A0A834I498</accession>
<protein>
    <submittedName>
        <fullName evidence="2">Uncharacterized protein</fullName>
    </submittedName>
</protein>